<comment type="pathway">
    <text evidence="2 15">Bacterial outer membrane biogenesis; LPS core biosynthesis.</text>
</comment>
<dbReference type="Pfam" id="PF06293">
    <property type="entry name" value="Kdo"/>
    <property type="match status" value="1"/>
</dbReference>
<evidence type="ECO:0000313" key="17">
    <source>
        <dbReference type="Proteomes" id="UP000313645"/>
    </source>
</evidence>
<dbReference type="InterPro" id="IPR011009">
    <property type="entry name" value="Kinase-like_dom_sf"/>
</dbReference>
<organism evidence="16 17">
    <name type="scientific">Marinobacter halodurans</name>
    <dbReference type="NCBI Taxonomy" id="2528979"/>
    <lineage>
        <taxon>Bacteria</taxon>
        <taxon>Pseudomonadati</taxon>
        <taxon>Pseudomonadota</taxon>
        <taxon>Gammaproteobacteria</taxon>
        <taxon>Pseudomonadales</taxon>
        <taxon>Marinobacteraceae</taxon>
        <taxon>Marinobacter</taxon>
    </lineage>
</organism>
<name>A0ABY1ZMV6_9GAMM</name>
<proteinExistence type="inferred from homology"/>
<evidence type="ECO:0000256" key="4">
    <source>
        <dbReference type="ARBA" id="ARBA00011988"/>
    </source>
</evidence>
<comment type="subcellular location">
    <subcellularLocation>
        <location evidence="1 15">Cell inner membrane</location>
        <topology evidence="1 15">Peripheral membrane protein</topology>
        <orientation evidence="1 15">Cytoplasmic side</orientation>
    </subcellularLocation>
</comment>
<evidence type="ECO:0000256" key="6">
    <source>
        <dbReference type="ARBA" id="ARBA00022519"/>
    </source>
</evidence>
<dbReference type="HAMAP" id="MF_00521">
    <property type="entry name" value="KDO_kinase"/>
    <property type="match status" value="1"/>
</dbReference>
<dbReference type="EMBL" id="SJDL01000014">
    <property type="protein sequence ID" value="TBW55962.1"/>
    <property type="molecule type" value="Genomic_DNA"/>
</dbReference>
<dbReference type="Gene3D" id="1.10.510.10">
    <property type="entry name" value="Transferase(Phosphotransferase) domain 1"/>
    <property type="match status" value="1"/>
</dbReference>
<evidence type="ECO:0000256" key="10">
    <source>
        <dbReference type="ARBA" id="ARBA00022840"/>
    </source>
</evidence>
<protein>
    <recommendedName>
        <fullName evidence="13 15">3-deoxy-D-manno-octulosonic acid kinase</fullName>
        <shortName evidence="15">Kdo kinase</shortName>
        <ecNumber evidence="4 15">2.7.1.166</ecNumber>
    </recommendedName>
</protein>
<comment type="catalytic activity">
    <reaction evidence="14 15">
        <text>an alpha-Kdo-(2-&gt;6)-lipid IVA + ATP = a 4-O-phospho-alpha-Kdo-(2-&gt;6)-lipid IVA + ADP + H(+)</text>
        <dbReference type="Rhea" id="RHEA:74271"/>
        <dbReference type="ChEBI" id="CHEBI:15378"/>
        <dbReference type="ChEBI" id="CHEBI:30616"/>
        <dbReference type="ChEBI" id="CHEBI:176428"/>
        <dbReference type="ChEBI" id="CHEBI:193140"/>
        <dbReference type="ChEBI" id="CHEBI:456216"/>
        <dbReference type="EC" id="2.7.1.166"/>
    </reaction>
</comment>
<reference evidence="16 17" key="1">
    <citation type="submission" date="2019-02" db="EMBL/GenBank/DDBJ databases">
        <title>Marinobacter halodurans sp. nov., a marine bacterium isolated from sea tidal flat.</title>
        <authorList>
            <person name="Yoo Y."/>
            <person name="Lee D.W."/>
            <person name="Kim B.S."/>
            <person name="Kim J.-J."/>
        </authorList>
    </citation>
    <scope>NUCLEOTIDE SEQUENCE [LARGE SCALE GENOMIC DNA]</scope>
    <source>
        <strain evidence="16 17">YJ-S3-2</strain>
    </source>
</reference>
<gene>
    <name evidence="15" type="primary">kdkA</name>
    <name evidence="16" type="ORF">EZI54_10705</name>
</gene>
<evidence type="ECO:0000256" key="8">
    <source>
        <dbReference type="ARBA" id="ARBA00022741"/>
    </source>
</evidence>
<keyword evidence="17" id="KW-1185">Reference proteome</keyword>
<comment type="similarity">
    <text evidence="3 15">Belongs to the protein kinase superfamily. KdkA/RfaP family.</text>
</comment>
<evidence type="ECO:0000256" key="1">
    <source>
        <dbReference type="ARBA" id="ARBA00004515"/>
    </source>
</evidence>
<keyword evidence="12 15" id="KW-0472">Membrane</keyword>
<evidence type="ECO:0000313" key="16">
    <source>
        <dbReference type="EMBL" id="TBW55962.1"/>
    </source>
</evidence>
<evidence type="ECO:0000256" key="3">
    <source>
        <dbReference type="ARBA" id="ARBA00010327"/>
    </source>
</evidence>
<dbReference type="Proteomes" id="UP000313645">
    <property type="component" value="Unassembled WGS sequence"/>
</dbReference>
<keyword evidence="5 15" id="KW-1003">Cell membrane</keyword>
<evidence type="ECO:0000256" key="7">
    <source>
        <dbReference type="ARBA" id="ARBA00022679"/>
    </source>
</evidence>
<evidence type="ECO:0000256" key="13">
    <source>
        <dbReference type="ARBA" id="ARBA00029511"/>
    </source>
</evidence>
<feature type="active site" evidence="15">
    <location>
        <position position="166"/>
    </location>
</feature>
<evidence type="ECO:0000256" key="14">
    <source>
        <dbReference type="ARBA" id="ARBA00034417"/>
    </source>
</evidence>
<dbReference type="SUPFAM" id="SSF56112">
    <property type="entry name" value="Protein kinase-like (PK-like)"/>
    <property type="match status" value="1"/>
</dbReference>
<dbReference type="EC" id="2.7.1.166" evidence="4 15"/>
<comment type="caution">
    <text evidence="16">The sequence shown here is derived from an EMBL/GenBank/DDBJ whole genome shotgun (WGS) entry which is preliminary data.</text>
</comment>
<dbReference type="GO" id="GO:0016301">
    <property type="term" value="F:kinase activity"/>
    <property type="evidence" value="ECO:0007669"/>
    <property type="project" value="UniProtKB-KW"/>
</dbReference>
<keyword evidence="10 15" id="KW-0067">ATP-binding</keyword>
<dbReference type="InterPro" id="IPR022826">
    <property type="entry name" value="KDO_kinase"/>
</dbReference>
<keyword evidence="7 15" id="KW-0808">Transferase</keyword>
<sequence length="238" mass="27026">MQKEKYVPGHGAALLVNPDYGEVTPDWFLPAFWGTRAVSVSSGGRGSAWFIDGLRGGMVLRHYLRGGYVAKVSRAAYLYTGEERTRSFAEFRLLTQLRDLKLPVPEPIAAHYRRFNGVFYEAAILLGRIENVTPLGDCVADLAEDDWFRLGQLLRRFHEAGVNHADLNCFNILLQGQAFYVIDFDKGRIEAAQSDEAPWRQRNLDRLYRSLVKLTRPEWDLGQCWQSLEKGYAVNAPA</sequence>
<comment type="function">
    <text evidence="15">Catalyzes the ATP-dependent phosphorylation of the 3-deoxy-D-manno-octulosonic acid (Kdo) residue in Kdo-lipid IV(A) at the 4-OH position.</text>
</comment>
<evidence type="ECO:0000256" key="12">
    <source>
        <dbReference type="ARBA" id="ARBA00023136"/>
    </source>
</evidence>
<evidence type="ECO:0000256" key="15">
    <source>
        <dbReference type="HAMAP-Rule" id="MF_00521"/>
    </source>
</evidence>
<evidence type="ECO:0000256" key="5">
    <source>
        <dbReference type="ARBA" id="ARBA00022475"/>
    </source>
</evidence>
<dbReference type="NCBIfam" id="NF002475">
    <property type="entry name" value="PRK01723.1"/>
    <property type="match status" value="1"/>
</dbReference>
<evidence type="ECO:0000256" key="11">
    <source>
        <dbReference type="ARBA" id="ARBA00022985"/>
    </source>
</evidence>
<keyword evidence="8 15" id="KW-0547">Nucleotide-binding</keyword>
<evidence type="ECO:0000256" key="2">
    <source>
        <dbReference type="ARBA" id="ARBA00004713"/>
    </source>
</evidence>
<evidence type="ECO:0000256" key="9">
    <source>
        <dbReference type="ARBA" id="ARBA00022777"/>
    </source>
</evidence>
<keyword evidence="9 15" id="KW-0418">Kinase</keyword>
<keyword evidence="6 15" id="KW-0997">Cell inner membrane</keyword>
<accession>A0ABY1ZMV6</accession>
<keyword evidence="11 15" id="KW-0448">Lipopolysaccharide biosynthesis</keyword>